<dbReference type="InterPro" id="IPR036390">
    <property type="entry name" value="WH_DNA-bd_sf"/>
</dbReference>
<dbReference type="InterPro" id="IPR036388">
    <property type="entry name" value="WH-like_DNA-bd_sf"/>
</dbReference>
<dbReference type="Proteomes" id="UP000027093">
    <property type="component" value="Chromosome"/>
</dbReference>
<dbReference type="Gene3D" id="1.10.10.10">
    <property type="entry name" value="Winged helix-like DNA-binding domain superfamily/Winged helix DNA-binding domain"/>
    <property type="match status" value="1"/>
</dbReference>
<dbReference type="SUPFAM" id="SSF46785">
    <property type="entry name" value="Winged helix' DNA-binding domain"/>
    <property type="match status" value="1"/>
</dbReference>
<dbReference type="RefSeq" id="WP_227717388.1">
    <property type="nucleotide sequence ID" value="NZ_CP007536.1"/>
</dbReference>
<evidence type="ECO:0000313" key="3">
    <source>
        <dbReference type="Proteomes" id="UP000027093"/>
    </source>
</evidence>
<sequence length="118" mass="13421">MVPPSLSTATTTAAVAQQATVSYRDRIYIVKDILLKLVEYGELNQTALVSFCGLNLKKHKPILDDLEFKGLVRRSERTAGKRTVTFYSTTAWGMEFCRTILEPYEKMFPRSKGHFTPE</sequence>
<gene>
    <name evidence="2" type="ORF">NVIE_027820</name>
</gene>
<reference evidence="2 3" key="1">
    <citation type="journal article" date="2014" name="Int. J. Syst. Evol. Microbiol.">
        <title>Nitrososphaera viennensis gen. nov., sp. nov., an aerobic and mesophilic, ammonia-oxidizing archaeon from soil and a member of the archaeal phylum Thaumarchaeota.</title>
        <authorList>
            <person name="Stieglmeier M."/>
            <person name="Klingl A."/>
            <person name="Alves R.J."/>
            <person name="Rittmann S.K."/>
            <person name="Melcher M."/>
            <person name="Leisch N."/>
            <person name="Schleper C."/>
        </authorList>
    </citation>
    <scope>NUCLEOTIDE SEQUENCE [LARGE SCALE GENOMIC DNA]</scope>
    <source>
        <strain evidence="2">EN76</strain>
    </source>
</reference>
<dbReference type="EMBL" id="CP007536">
    <property type="protein sequence ID" value="AIC17059.1"/>
    <property type="molecule type" value="Genomic_DNA"/>
</dbReference>
<evidence type="ECO:0000313" key="2">
    <source>
        <dbReference type="EMBL" id="AIC17059.1"/>
    </source>
</evidence>
<dbReference type="Pfam" id="PF14947">
    <property type="entry name" value="HTH_45"/>
    <property type="match status" value="1"/>
</dbReference>
<keyword evidence="3" id="KW-1185">Reference proteome</keyword>
<dbReference type="HOGENOM" id="CLU_160435_0_0_2"/>
<dbReference type="InterPro" id="IPR038723">
    <property type="entry name" value="ArnR1-like_HTH"/>
</dbReference>
<dbReference type="AlphaFoldDB" id="A0A060HKL5"/>
<feature type="domain" description="ArnR1-like winged helix-turn-helix" evidence="1">
    <location>
        <begin position="24"/>
        <end position="100"/>
    </location>
</feature>
<organism evidence="2 3">
    <name type="scientific">Nitrososphaera viennensis EN76</name>
    <dbReference type="NCBI Taxonomy" id="926571"/>
    <lineage>
        <taxon>Archaea</taxon>
        <taxon>Nitrososphaerota</taxon>
        <taxon>Nitrososphaeria</taxon>
        <taxon>Nitrososphaerales</taxon>
        <taxon>Nitrososphaeraceae</taxon>
        <taxon>Nitrososphaera</taxon>
    </lineage>
</organism>
<accession>A0A060HKL5</accession>
<dbReference type="GeneID" id="74948018"/>
<evidence type="ECO:0000259" key="1">
    <source>
        <dbReference type="Pfam" id="PF14947"/>
    </source>
</evidence>
<dbReference type="KEGG" id="nvn:NVIE_027820"/>
<protein>
    <recommendedName>
        <fullName evidence="1">ArnR1-like winged helix-turn-helix domain-containing protein</fullName>
    </recommendedName>
</protein>
<proteinExistence type="predicted"/>
<name>A0A060HKL5_9ARCH</name>